<keyword evidence="2" id="KW-1185">Reference proteome</keyword>
<accession>A0A177ANW9</accession>
<name>A0A177ANW9_9BILA</name>
<organism evidence="1 2">
    <name type="scientific">Intoshia linei</name>
    <dbReference type="NCBI Taxonomy" id="1819745"/>
    <lineage>
        <taxon>Eukaryota</taxon>
        <taxon>Metazoa</taxon>
        <taxon>Spiralia</taxon>
        <taxon>Lophotrochozoa</taxon>
        <taxon>Mesozoa</taxon>
        <taxon>Orthonectida</taxon>
        <taxon>Rhopaluridae</taxon>
        <taxon>Intoshia</taxon>
    </lineage>
</organism>
<evidence type="ECO:0000313" key="1">
    <source>
        <dbReference type="EMBL" id="OAF63540.1"/>
    </source>
</evidence>
<dbReference type="Proteomes" id="UP000078046">
    <property type="component" value="Unassembled WGS sequence"/>
</dbReference>
<dbReference type="EMBL" id="LWCA01003283">
    <property type="protein sequence ID" value="OAF63540.1"/>
    <property type="molecule type" value="Genomic_DNA"/>
</dbReference>
<gene>
    <name evidence="1" type="ORF">A3Q56_08751</name>
</gene>
<reference evidence="1 2" key="1">
    <citation type="submission" date="2016-04" db="EMBL/GenBank/DDBJ databases">
        <title>The genome of Intoshia linei affirms orthonectids as highly simplified spiralians.</title>
        <authorList>
            <person name="Mikhailov K.V."/>
            <person name="Slusarev G.S."/>
            <person name="Nikitin M.A."/>
            <person name="Logacheva M.D."/>
            <person name="Penin A."/>
            <person name="Aleoshin V."/>
            <person name="Panchin Y.V."/>
        </authorList>
    </citation>
    <scope>NUCLEOTIDE SEQUENCE [LARGE SCALE GENOMIC DNA]</scope>
    <source>
        <strain evidence="1">Intl2013</strain>
        <tissue evidence="1">Whole animal</tissue>
    </source>
</reference>
<protein>
    <submittedName>
        <fullName evidence="1">Uncharacterized protein</fullName>
    </submittedName>
</protein>
<evidence type="ECO:0000313" key="2">
    <source>
        <dbReference type="Proteomes" id="UP000078046"/>
    </source>
</evidence>
<proteinExistence type="predicted"/>
<comment type="caution">
    <text evidence="1">The sequence shown here is derived from an EMBL/GenBank/DDBJ whole genome shotgun (WGS) entry which is preliminary data.</text>
</comment>
<feature type="non-terminal residue" evidence="1">
    <location>
        <position position="70"/>
    </location>
</feature>
<sequence>MTPLNSQENIGQCSSSSIDDNPIINKRKKIKNQDFNFSVSELIEPHLNDLIDKDYTFNQVDTISAKQSAV</sequence>
<dbReference type="AlphaFoldDB" id="A0A177ANW9"/>